<dbReference type="Pfam" id="PF01398">
    <property type="entry name" value="JAB"/>
    <property type="match status" value="1"/>
</dbReference>
<feature type="coiled-coil region" evidence="9">
    <location>
        <begin position="41"/>
        <end position="85"/>
    </location>
</feature>
<keyword evidence="7" id="KW-0862">Zinc</keyword>
<comment type="cofactor">
    <cofactor evidence="1">
        <name>Zn(2+)</name>
        <dbReference type="ChEBI" id="CHEBI:29105"/>
    </cofactor>
</comment>
<dbReference type="EMBL" id="JAUNZN010000025">
    <property type="protein sequence ID" value="KAK4808327.1"/>
    <property type="molecule type" value="Genomic_DNA"/>
</dbReference>
<accession>A0AAN7N423</accession>
<keyword evidence="12" id="KW-1185">Reference proteome</keyword>
<dbReference type="GO" id="GO:0005768">
    <property type="term" value="C:endosome"/>
    <property type="evidence" value="ECO:0007669"/>
    <property type="project" value="TreeGrafter"/>
</dbReference>
<dbReference type="SMART" id="SM00232">
    <property type="entry name" value="JAB_MPN"/>
    <property type="match status" value="1"/>
</dbReference>
<dbReference type="InterPro" id="IPR044098">
    <property type="entry name" value="STAMBP/STALP-like_MPN"/>
</dbReference>
<keyword evidence="3" id="KW-0645">Protease</keyword>
<keyword evidence="9" id="KW-0175">Coiled coil</keyword>
<evidence type="ECO:0000256" key="2">
    <source>
        <dbReference type="ARBA" id="ARBA00010981"/>
    </source>
</evidence>
<comment type="similarity">
    <text evidence="2">Belongs to the peptidase M67C family.</text>
</comment>
<evidence type="ECO:0000259" key="10">
    <source>
        <dbReference type="PROSITE" id="PS50249"/>
    </source>
</evidence>
<dbReference type="InterPro" id="IPR000555">
    <property type="entry name" value="JAMM/MPN+_dom"/>
</dbReference>
<dbReference type="SUPFAM" id="SSF102712">
    <property type="entry name" value="JAB1/MPN domain"/>
    <property type="match status" value="1"/>
</dbReference>
<evidence type="ECO:0000256" key="6">
    <source>
        <dbReference type="ARBA" id="ARBA00022801"/>
    </source>
</evidence>
<evidence type="ECO:0000256" key="8">
    <source>
        <dbReference type="ARBA" id="ARBA00023049"/>
    </source>
</evidence>
<dbReference type="Proteomes" id="UP001333110">
    <property type="component" value="Unassembled WGS sequence"/>
</dbReference>
<dbReference type="GO" id="GO:0061578">
    <property type="term" value="F:K63-linked deubiquitinase activity"/>
    <property type="evidence" value="ECO:0007669"/>
    <property type="project" value="InterPro"/>
</dbReference>
<protein>
    <recommendedName>
        <fullName evidence="10">MPN domain-containing protein</fullName>
    </recommendedName>
</protein>
<keyword evidence="6" id="KW-0378">Hydrolase</keyword>
<keyword evidence="5" id="KW-0833">Ubl conjugation pathway</keyword>
<evidence type="ECO:0000256" key="3">
    <source>
        <dbReference type="ARBA" id="ARBA00022670"/>
    </source>
</evidence>
<dbReference type="Gene3D" id="3.40.140.10">
    <property type="entry name" value="Cytidine Deaminase, domain 2"/>
    <property type="match status" value="1"/>
</dbReference>
<evidence type="ECO:0000313" key="11">
    <source>
        <dbReference type="EMBL" id="KAK4808327.1"/>
    </source>
</evidence>
<evidence type="ECO:0000256" key="1">
    <source>
        <dbReference type="ARBA" id="ARBA00001947"/>
    </source>
</evidence>
<dbReference type="GO" id="GO:0140492">
    <property type="term" value="F:metal-dependent deubiquitinase activity"/>
    <property type="evidence" value="ECO:0007669"/>
    <property type="project" value="InterPro"/>
</dbReference>
<keyword evidence="4" id="KW-0479">Metal-binding</keyword>
<evidence type="ECO:0000256" key="4">
    <source>
        <dbReference type="ARBA" id="ARBA00022723"/>
    </source>
</evidence>
<evidence type="ECO:0000313" key="12">
    <source>
        <dbReference type="Proteomes" id="UP001333110"/>
    </source>
</evidence>
<dbReference type="PANTHER" id="PTHR12947:SF8">
    <property type="entry name" value="STAM-BINDING PROTEIN"/>
    <property type="match status" value="1"/>
</dbReference>
<name>A0AAN7N423_MYCAM</name>
<dbReference type="InterPro" id="IPR037518">
    <property type="entry name" value="MPN"/>
</dbReference>
<evidence type="ECO:0000256" key="5">
    <source>
        <dbReference type="ARBA" id="ARBA00022786"/>
    </source>
</evidence>
<reference evidence="11 12" key="1">
    <citation type="journal article" date="2023" name="J. Hered.">
        <title>Chromosome-level genome of the wood stork (Mycteria americana) provides insight into avian chromosome evolution.</title>
        <authorList>
            <person name="Flamio R. Jr."/>
            <person name="Ramstad K.M."/>
        </authorList>
    </citation>
    <scope>NUCLEOTIDE SEQUENCE [LARGE SCALE GENOMIC DNA]</scope>
    <source>
        <strain evidence="11">JAX WOST 10</strain>
    </source>
</reference>
<proteinExistence type="inferred from homology"/>
<dbReference type="GO" id="GO:0032154">
    <property type="term" value="C:cleavage furrow"/>
    <property type="evidence" value="ECO:0007669"/>
    <property type="project" value="TreeGrafter"/>
</dbReference>
<gene>
    <name evidence="11" type="ORF">QYF61_024206</name>
</gene>
<feature type="domain" description="MPN" evidence="10">
    <location>
        <begin position="190"/>
        <end position="357"/>
    </location>
</feature>
<sequence length="393" mass="44618">MRLSVLFFLPWGYHSYDSVSSLQKLKEVAFPRAEELKKELLKRYAKDYAKYEEQKKEEEEEFARNLALQQQLEEERNRVALMKQQQAEQEQFHAFEEMIRRQELEKERLRIVQEFGKPEPSPESLDGPLIPGVEKPPTDLIPKVPISPVHPASLSVGTVSSKPPVVDRSLKPSALGSTENNASMDVLRQVIVPRELCQKFLQLADANTIRGVETCGILCGKLDFLALNEVLSPNGYSASSLLLKTLYWVPASSTATLPMRNEFTITHVIVPKQYGGPDYCNTENEEELFVIQDQHGLVTLGWIHTHPTQTAFLSSVDLHTHCSYQMMLPESIAIVCSPKYQETGFFKLTEHGLEEISSCRQKGFHPHSKDPPLFTTCNHVSVVERDVVLMDLR</sequence>
<dbReference type="PROSITE" id="PS50249">
    <property type="entry name" value="MPN"/>
    <property type="match status" value="1"/>
</dbReference>
<organism evidence="11 12">
    <name type="scientific">Mycteria americana</name>
    <name type="common">Wood stork</name>
    <dbReference type="NCBI Taxonomy" id="33587"/>
    <lineage>
        <taxon>Eukaryota</taxon>
        <taxon>Metazoa</taxon>
        <taxon>Chordata</taxon>
        <taxon>Craniata</taxon>
        <taxon>Vertebrata</taxon>
        <taxon>Euteleostomi</taxon>
        <taxon>Archelosauria</taxon>
        <taxon>Archosauria</taxon>
        <taxon>Dinosauria</taxon>
        <taxon>Saurischia</taxon>
        <taxon>Theropoda</taxon>
        <taxon>Coelurosauria</taxon>
        <taxon>Aves</taxon>
        <taxon>Neognathae</taxon>
        <taxon>Neoaves</taxon>
        <taxon>Aequornithes</taxon>
        <taxon>Ciconiiformes</taxon>
        <taxon>Ciconiidae</taxon>
        <taxon>Mycteria</taxon>
    </lineage>
</organism>
<evidence type="ECO:0000256" key="9">
    <source>
        <dbReference type="SAM" id="Coils"/>
    </source>
</evidence>
<keyword evidence="8" id="KW-0482">Metalloprotease</keyword>
<dbReference type="Gene3D" id="1.20.58.80">
    <property type="entry name" value="Phosphotransferase system, lactose/cellobiose-type IIA subunit"/>
    <property type="match status" value="1"/>
</dbReference>
<dbReference type="GO" id="GO:0070536">
    <property type="term" value="P:protein K63-linked deubiquitination"/>
    <property type="evidence" value="ECO:0007669"/>
    <property type="project" value="InterPro"/>
</dbReference>
<evidence type="ECO:0000256" key="7">
    <source>
        <dbReference type="ARBA" id="ARBA00022833"/>
    </source>
</evidence>
<dbReference type="CDD" id="cd08066">
    <property type="entry name" value="MPN_AMSH_like"/>
    <property type="match status" value="1"/>
</dbReference>
<dbReference type="AlphaFoldDB" id="A0AAN7N423"/>
<dbReference type="GO" id="GO:0046872">
    <property type="term" value="F:metal ion binding"/>
    <property type="evidence" value="ECO:0007669"/>
    <property type="project" value="UniProtKB-KW"/>
</dbReference>
<dbReference type="PANTHER" id="PTHR12947">
    <property type="entry name" value="AMSH-LIKE PROTEASE"/>
    <property type="match status" value="1"/>
</dbReference>
<comment type="caution">
    <text evidence="11">The sequence shown here is derived from an EMBL/GenBank/DDBJ whole genome shotgun (WGS) entry which is preliminary data.</text>
</comment>
<dbReference type="GO" id="GO:0006508">
    <property type="term" value="P:proteolysis"/>
    <property type="evidence" value="ECO:0007669"/>
    <property type="project" value="UniProtKB-KW"/>
</dbReference>